<dbReference type="AlphaFoldDB" id="W0FKH0"/>
<evidence type="ECO:0000313" key="1">
    <source>
        <dbReference type="EMBL" id="AHF23944.1"/>
    </source>
</evidence>
<name>W0FKH0_9BACT</name>
<protein>
    <submittedName>
        <fullName evidence="1">Uncharacterized protein</fullName>
    </submittedName>
</protein>
<proteinExistence type="predicted"/>
<accession>W0FKH0</accession>
<dbReference type="EMBL" id="KC246780">
    <property type="protein sequence ID" value="AHF23944.1"/>
    <property type="molecule type" value="Genomic_DNA"/>
</dbReference>
<sequence>MNKKNTTMACGCAVVIEENGKMITSFDMLAKGVSRLFARANSRQAQSRIAAVRA</sequence>
<organism evidence="1">
    <name type="scientific">uncultured bacterium Contig19</name>
    <dbReference type="NCBI Taxonomy" id="1393523"/>
    <lineage>
        <taxon>Bacteria</taxon>
        <taxon>environmental samples</taxon>
    </lineage>
</organism>
<reference evidence="1" key="1">
    <citation type="journal article" date="2013" name="PLoS ONE">
        <title>Metagenomic insights into the carbohydrate-active enzymes carried by the microorganisms adhering to solid digesta in the rumen of cows.</title>
        <authorList>
            <person name="Wang L."/>
            <person name="Hatem A."/>
            <person name="Catalyurek U.V."/>
            <person name="Morrison M."/>
            <person name="Yu Z."/>
        </authorList>
    </citation>
    <scope>NUCLEOTIDE SEQUENCE</scope>
</reference>